<evidence type="ECO:0000313" key="3">
    <source>
        <dbReference type="Proteomes" id="UP000290189"/>
    </source>
</evidence>
<dbReference type="EMBL" id="OVEO01000009">
    <property type="protein sequence ID" value="SPQ98461.1"/>
    <property type="molecule type" value="Genomic_DNA"/>
</dbReference>
<accession>A0A3P3YE49</accession>
<name>A0A3P3YE49_PLABS</name>
<feature type="transmembrane region" description="Helical" evidence="1">
    <location>
        <begin position="118"/>
        <end position="136"/>
    </location>
</feature>
<keyword evidence="1" id="KW-0472">Membrane</keyword>
<protein>
    <submittedName>
        <fullName evidence="2">Uncharacterized protein</fullName>
    </submittedName>
</protein>
<feature type="transmembrane region" description="Helical" evidence="1">
    <location>
        <begin position="284"/>
        <end position="304"/>
    </location>
</feature>
<feature type="transmembrane region" description="Helical" evidence="1">
    <location>
        <begin position="93"/>
        <end position="111"/>
    </location>
</feature>
<proteinExistence type="predicted"/>
<feature type="transmembrane region" description="Helical" evidence="1">
    <location>
        <begin position="259"/>
        <end position="278"/>
    </location>
</feature>
<sequence>MASTMAGIVILQQMTSRVGLGASPWAPWAIFSCASAVMFSIGCVLQSQSLKANAQQAVAGRRPAHRQPMNMFGVGCVSKSLFMQVAMLAYAPVALTALHAVVVVTIHTALVPSSSYDLVAVVAVAVVFFVIVLAGWNDLPTSVLVPIALRRSIIVIAICMTFAILFLTLALDPTSTSCAGQRRLTRRRRAVLHRMLCGVAVGALTGVGCVLGVTALSSLVNGSLAHTQVIVAALSTILFMATALIVMNHSIDLYGGASIVQIGSLAGMSSALPIHAMLTPSSSSVPAAVLAVVLLVATTVTLVADSVRPVPSPTPVDDTRQPLLNGSDLYAKPALPSFSYS</sequence>
<organism evidence="2 3">
    <name type="scientific">Plasmodiophora brassicae</name>
    <name type="common">Clubroot disease agent</name>
    <dbReference type="NCBI Taxonomy" id="37360"/>
    <lineage>
        <taxon>Eukaryota</taxon>
        <taxon>Sar</taxon>
        <taxon>Rhizaria</taxon>
        <taxon>Endomyxa</taxon>
        <taxon>Phytomyxea</taxon>
        <taxon>Plasmodiophorida</taxon>
        <taxon>Plasmodiophoridae</taxon>
        <taxon>Plasmodiophora</taxon>
    </lineage>
</organism>
<evidence type="ECO:0000256" key="1">
    <source>
        <dbReference type="SAM" id="Phobius"/>
    </source>
</evidence>
<feature type="transmembrane region" description="Helical" evidence="1">
    <location>
        <begin position="25"/>
        <end position="47"/>
    </location>
</feature>
<feature type="transmembrane region" description="Helical" evidence="1">
    <location>
        <begin position="148"/>
        <end position="171"/>
    </location>
</feature>
<keyword evidence="2" id="KW-0496">Mitochondrion</keyword>
<dbReference type="Proteomes" id="UP000290189">
    <property type="component" value="Unassembled WGS sequence"/>
</dbReference>
<keyword evidence="1" id="KW-1133">Transmembrane helix</keyword>
<dbReference type="AlphaFoldDB" id="A0A3P3YE49"/>
<gene>
    <name evidence="2" type="ORF">PLBR_LOCUS5676</name>
</gene>
<evidence type="ECO:0000313" key="2">
    <source>
        <dbReference type="EMBL" id="SPQ98461.1"/>
    </source>
</evidence>
<geneLocation type="mitochondrion" evidence="2"/>
<keyword evidence="1" id="KW-0812">Transmembrane</keyword>
<reference evidence="2 3" key="1">
    <citation type="submission" date="2018-03" db="EMBL/GenBank/DDBJ databases">
        <authorList>
            <person name="Fogelqvist J."/>
        </authorList>
    </citation>
    <scope>NUCLEOTIDE SEQUENCE [LARGE SCALE GENOMIC DNA]</scope>
</reference>
<feature type="transmembrane region" description="Helical" evidence="1">
    <location>
        <begin position="191"/>
        <end position="216"/>
    </location>
</feature>
<feature type="transmembrane region" description="Helical" evidence="1">
    <location>
        <begin position="228"/>
        <end position="247"/>
    </location>
</feature>